<organism evidence="2 3">
    <name type="scientific">Mesoterricola silvestris</name>
    <dbReference type="NCBI Taxonomy" id="2927979"/>
    <lineage>
        <taxon>Bacteria</taxon>
        <taxon>Pseudomonadati</taxon>
        <taxon>Acidobacteriota</taxon>
        <taxon>Holophagae</taxon>
        <taxon>Holophagales</taxon>
        <taxon>Holophagaceae</taxon>
        <taxon>Mesoterricola</taxon>
    </lineage>
</organism>
<gene>
    <name evidence="2" type="primary">yfbL</name>
    <name evidence="2" type="ORF">METEAL_27480</name>
</gene>
<dbReference type="Gene3D" id="3.40.630.10">
    <property type="entry name" value="Zn peptidases"/>
    <property type="match status" value="1"/>
</dbReference>
<evidence type="ECO:0000259" key="1">
    <source>
        <dbReference type="Pfam" id="PF04389"/>
    </source>
</evidence>
<dbReference type="KEGG" id="msil:METEAL_27480"/>
<dbReference type="InterPro" id="IPR045175">
    <property type="entry name" value="M28_fam"/>
</dbReference>
<feature type="domain" description="Peptidase M28" evidence="1">
    <location>
        <begin position="49"/>
        <end position="266"/>
    </location>
</feature>
<dbReference type="PANTHER" id="PTHR12147:SF26">
    <property type="entry name" value="PEPTIDASE M28 DOMAIN-CONTAINING PROTEIN"/>
    <property type="match status" value="1"/>
</dbReference>
<dbReference type="Pfam" id="PF04389">
    <property type="entry name" value="Peptidase_M28"/>
    <property type="match status" value="1"/>
</dbReference>
<protein>
    <recommendedName>
        <fullName evidence="1">Peptidase M28 domain-containing protein</fullName>
    </recommendedName>
</protein>
<proteinExistence type="predicted"/>
<sequence>MLAETLAPRDSGHPENLDRVAAYVEARFRETGAKVTTQPYTVEGRIYRNVIAHFGPEEGPLIVVGAHYDTYGATPGADDNGSGVAGLLELAGLLAMESQHHPIDLVAYTLEEPPFFRTEHMGSAHHAKGLKDAGRRVKAMVALEMIGTFSDAPQSQGYPIGLLKLFYPSQGNFIAVVGNLGGFGLTRLVKGAMRSATPLPVRSMNAPKTLPGIDFSDHRNYWKEGFPAVMVTDTAFNRNHAYHEAGDTPGRLDYRRMALVVKGVREVVAALGRGDD</sequence>
<reference evidence="3" key="1">
    <citation type="journal article" date="2023" name="Int. J. Syst. Evol. Microbiol.">
        <title>Mesoterricola silvestris gen. nov., sp. nov., Mesoterricola sediminis sp. nov., Geothrix oryzae sp. nov., Geothrix edaphica sp. nov., Geothrix rubra sp. nov., and Geothrix limicola sp. nov., six novel members of Acidobacteriota isolated from soils.</title>
        <authorList>
            <person name="Itoh H."/>
            <person name="Sugisawa Y."/>
            <person name="Mise K."/>
            <person name="Xu Z."/>
            <person name="Kuniyasu M."/>
            <person name="Ushijima N."/>
            <person name="Kawano K."/>
            <person name="Kobayashi E."/>
            <person name="Shiratori Y."/>
            <person name="Masuda Y."/>
            <person name="Senoo K."/>
        </authorList>
    </citation>
    <scope>NUCLEOTIDE SEQUENCE [LARGE SCALE GENOMIC DNA]</scope>
    <source>
        <strain evidence="3">W79</strain>
    </source>
</reference>
<dbReference type="PANTHER" id="PTHR12147">
    <property type="entry name" value="METALLOPEPTIDASE M28 FAMILY MEMBER"/>
    <property type="match status" value="1"/>
</dbReference>
<dbReference type="GO" id="GO:0008235">
    <property type="term" value="F:metalloexopeptidase activity"/>
    <property type="evidence" value="ECO:0007669"/>
    <property type="project" value="InterPro"/>
</dbReference>
<accession>A0AA48GP90</accession>
<keyword evidence="3" id="KW-1185">Reference proteome</keyword>
<evidence type="ECO:0000313" key="2">
    <source>
        <dbReference type="EMBL" id="BDU73574.1"/>
    </source>
</evidence>
<name>A0AA48GP90_9BACT</name>
<dbReference type="AlphaFoldDB" id="A0AA48GP90"/>
<dbReference type="SUPFAM" id="SSF53187">
    <property type="entry name" value="Zn-dependent exopeptidases"/>
    <property type="match status" value="1"/>
</dbReference>
<dbReference type="GO" id="GO:0006508">
    <property type="term" value="P:proteolysis"/>
    <property type="evidence" value="ECO:0007669"/>
    <property type="project" value="InterPro"/>
</dbReference>
<dbReference type="Proteomes" id="UP001238179">
    <property type="component" value="Chromosome"/>
</dbReference>
<dbReference type="EMBL" id="AP027080">
    <property type="protein sequence ID" value="BDU73574.1"/>
    <property type="molecule type" value="Genomic_DNA"/>
</dbReference>
<dbReference type="InterPro" id="IPR007484">
    <property type="entry name" value="Peptidase_M28"/>
</dbReference>
<evidence type="ECO:0000313" key="3">
    <source>
        <dbReference type="Proteomes" id="UP001238179"/>
    </source>
</evidence>